<dbReference type="EMBL" id="GL883078">
    <property type="protein sequence ID" value="EGF91182.1"/>
    <property type="molecule type" value="Genomic_DNA"/>
</dbReference>
<organism evidence="1 2">
    <name type="scientific">Asticcacaulis biprosthecium C19</name>
    <dbReference type="NCBI Taxonomy" id="715226"/>
    <lineage>
        <taxon>Bacteria</taxon>
        <taxon>Pseudomonadati</taxon>
        <taxon>Pseudomonadota</taxon>
        <taxon>Alphaproteobacteria</taxon>
        <taxon>Caulobacterales</taxon>
        <taxon>Caulobacteraceae</taxon>
        <taxon>Asticcacaulis</taxon>
    </lineage>
</organism>
<accession>F4QPC4</accession>
<name>F4QPC4_9CAUL</name>
<evidence type="ECO:0000313" key="2">
    <source>
        <dbReference type="Proteomes" id="UP000006512"/>
    </source>
</evidence>
<keyword evidence="2" id="KW-1185">Reference proteome</keyword>
<dbReference type="AlphaFoldDB" id="F4QPC4"/>
<reference evidence="2" key="1">
    <citation type="submission" date="2011-03" db="EMBL/GenBank/DDBJ databases">
        <title>Draft genome sequence of Brevundimonas diminuta.</title>
        <authorList>
            <person name="Brown P.J.B."/>
            <person name="Buechlein A."/>
            <person name="Hemmerich C."/>
            <person name="Brun Y.V."/>
        </authorList>
    </citation>
    <scope>NUCLEOTIDE SEQUENCE [LARGE SCALE GENOMIC DNA]</scope>
    <source>
        <strain evidence="2">C19</strain>
    </source>
</reference>
<protein>
    <submittedName>
        <fullName evidence="1">Uncharacterized protein</fullName>
    </submittedName>
</protein>
<proteinExistence type="predicted"/>
<dbReference type="HOGENOM" id="CLU_3323871_0_0_5"/>
<dbReference type="Proteomes" id="UP000006512">
    <property type="component" value="Unassembled WGS sequence"/>
</dbReference>
<gene>
    <name evidence="1" type="ORF">ABI_25970</name>
</gene>
<sequence length="38" mass="3967">MSATAKSFWCKAEALPVCTSKPGSNPSLHAVNIFSLTA</sequence>
<evidence type="ECO:0000313" key="1">
    <source>
        <dbReference type="EMBL" id="EGF91182.1"/>
    </source>
</evidence>